<feature type="transmembrane region" description="Helical" evidence="1">
    <location>
        <begin position="48"/>
        <end position="70"/>
    </location>
</feature>
<dbReference type="EMBL" id="JADING010000117">
    <property type="protein sequence ID" value="MBO8414623.1"/>
    <property type="molecule type" value="Genomic_DNA"/>
</dbReference>
<feature type="transmembrane region" description="Helical" evidence="1">
    <location>
        <begin position="82"/>
        <end position="104"/>
    </location>
</feature>
<comment type="caution">
    <text evidence="2">The sequence shown here is derived from an EMBL/GenBank/DDBJ whole genome shotgun (WGS) entry which is preliminary data.</text>
</comment>
<sequence>MVSFIMPLISVFLIVLVSLFPLFTTFKKEKNDKYTYLNTFVCESGTNYVERLIFFILSVCMVSLTLISYVSNLASVQSSSPLLISSLIFEAVSMVGFLGLTVAAMENYKLHLISAMLFFVGQIGANLI</sequence>
<reference evidence="2" key="1">
    <citation type="submission" date="2020-10" db="EMBL/GenBank/DDBJ databases">
        <authorList>
            <person name="Gilroy R."/>
        </authorList>
    </citation>
    <scope>NUCLEOTIDE SEQUENCE</scope>
    <source>
        <strain evidence="2">1748</strain>
    </source>
</reference>
<feature type="transmembrane region" description="Helical" evidence="1">
    <location>
        <begin position="110"/>
        <end position="127"/>
    </location>
</feature>
<gene>
    <name evidence="2" type="ORF">IAC78_04055</name>
</gene>
<name>A0A9D9GRJ2_9BACL</name>
<reference evidence="2" key="2">
    <citation type="journal article" date="2021" name="PeerJ">
        <title>Extensive microbial diversity within the chicken gut microbiome revealed by metagenomics and culture.</title>
        <authorList>
            <person name="Gilroy R."/>
            <person name="Ravi A."/>
            <person name="Getino M."/>
            <person name="Pursley I."/>
            <person name="Horton D.L."/>
            <person name="Alikhan N.F."/>
            <person name="Baker D."/>
            <person name="Gharbi K."/>
            <person name="Hall N."/>
            <person name="Watson M."/>
            <person name="Adriaenssens E.M."/>
            <person name="Foster-Nyarko E."/>
            <person name="Jarju S."/>
            <person name="Secka A."/>
            <person name="Antonio M."/>
            <person name="Oren A."/>
            <person name="Chaudhuri R.R."/>
            <person name="La Ragione R."/>
            <person name="Hildebrand F."/>
            <person name="Pallen M.J."/>
        </authorList>
    </citation>
    <scope>NUCLEOTIDE SEQUENCE</scope>
    <source>
        <strain evidence="2">1748</strain>
    </source>
</reference>
<keyword evidence="1" id="KW-0472">Membrane</keyword>
<keyword evidence="1" id="KW-1133">Transmembrane helix</keyword>
<feature type="non-terminal residue" evidence="2">
    <location>
        <position position="128"/>
    </location>
</feature>
<evidence type="ECO:0000256" key="1">
    <source>
        <dbReference type="SAM" id="Phobius"/>
    </source>
</evidence>
<protein>
    <submittedName>
        <fullName evidence="2">Uncharacterized protein</fullName>
    </submittedName>
</protein>
<dbReference type="Proteomes" id="UP000823629">
    <property type="component" value="Unassembled WGS sequence"/>
</dbReference>
<evidence type="ECO:0000313" key="3">
    <source>
        <dbReference type="Proteomes" id="UP000823629"/>
    </source>
</evidence>
<accession>A0A9D9GRJ2</accession>
<evidence type="ECO:0000313" key="2">
    <source>
        <dbReference type="EMBL" id="MBO8414623.1"/>
    </source>
</evidence>
<organism evidence="2 3">
    <name type="scientific">Candidatus Scatoplasma merdavium</name>
    <dbReference type="NCBI Taxonomy" id="2840932"/>
    <lineage>
        <taxon>Bacteria</taxon>
        <taxon>Bacillati</taxon>
        <taxon>Bacillota</taxon>
        <taxon>Bacilli</taxon>
        <taxon>Bacillales</taxon>
        <taxon>Candidatus Scatoplasma</taxon>
    </lineage>
</organism>
<proteinExistence type="predicted"/>
<keyword evidence="1" id="KW-0812">Transmembrane</keyword>
<dbReference type="AlphaFoldDB" id="A0A9D9GRJ2"/>